<keyword evidence="4" id="KW-0521">NADP</keyword>
<protein>
    <submittedName>
        <fullName evidence="8">Kynurenine 3-monooxygenase</fullName>
    </submittedName>
</protein>
<evidence type="ECO:0000256" key="6">
    <source>
        <dbReference type="ARBA" id="ARBA00023033"/>
    </source>
</evidence>
<evidence type="ECO:0000256" key="3">
    <source>
        <dbReference type="ARBA" id="ARBA00022827"/>
    </source>
</evidence>
<dbReference type="GO" id="GO:0004502">
    <property type="term" value="F:kynurenine 3-monooxygenase activity"/>
    <property type="evidence" value="ECO:0007669"/>
    <property type="project" value="TreeGrafter"/>
</dbReference>
<keyword evidence="5" id="KW-0560">Oxidoreductase</keyword>
<name>A0A078AGQ1_STYLE</name>
<dbReference type="OrthoDB" id="10053569at2759"/>
<dbReference type="Gene3D" id="3.50.50.60">
    <property type="entry name" value="FAD/NAD(P)-binding domain"/>
    <property type="match status" value="1"/>
</dbReference>
<dbReference type="Pfam" id="PF01494">
    <property type="entry name" value="FAD_binding_3"/>
    <property type="match status" value="1"/>
</dbReference>
<dbReference type="PRINTS" id="PR00420">
    <property type="entry name" value="RNGMNOXGNASE"/>
</dbReference>
<organism evidence="8 9">
    <name type="scientific">Stylonychia lemnae</name>
    <name type="common">Ciliate</name>
    <dbReference type="NCBI Taxonomy" id="5949"/>
    <lineage>
        <taxon>Eukaryota</taxon>
        <taxon>Sar</taxon>
        <taxon>Alveolata</taxon>
        <taxon>Ciliophora</taxon>
        <taxon>Intramacronucleata</taxon>
        <taxon>Spirotrichea</taxon>
        <taxon>Stichotrichia</taxon>
        <taxon>Sporadotrichida</taxon>
        <taxon>Oxytrichidae</taxon>
        <taxon>Stylonychinae</taxon>
        <taxon>Stylonychia</taxon>
    </lineage>
</organism>
<dbReference type="AlphaFoldDB" id="A0A078AGQ1"/>
<sequence length="408" mass="47610">MEKPQTYAVLGAGPVGYVLSISLALRGYNVELFEKRSDPLTTQQSDEWRSTNFLLFQRAFPAFRKIGVLDEVLQFSAKMDKLKIILKDLDEFELNYKGKSQETFAYSMNRKEIQKILAKRIKDFPENIKVNYNTSISNVKIDQSSFDVKHSDGRVETKSGYDMIFGTDGIHSVVKEAFFSIPGFSYLREYNGYGYTELQIPAFEAAEGNQFRVQEKTFFHWPRKEVDTHMWGMPNYDGNINIGLILKITGEYSFEYFKSSGFEVFQKFMFEQFPETRYLMPNMKDLYEKCQLTRIASMKCGPWRYGNFQLIGDSAHCQNPFGALGFNGHMEECSLIADLLDKHESNWNQISDEFYAIRKPISDKMNEYGEAQFSLMKYKLFDEQIQIMIFFKLHFNQSDFMIQISYNA</sequence>
<keyword evidence="6 8" id="KW-0503">Monooxygenase</keyword>
<proteinExistence type="predicted"/>
<dbReference type="InterPro" id="IPR002938">
    <property type="entry name" value="FAD-bd"/>
</dbReference>
<dbReference type="GO" id="GO:0071949">
    <property type="term" value="F:FAD binding"/>
    <property type="evidence" value="ECO:0007669"/>
    <property type="project" value="InterPro"/>
</dbReference>
<keyword evidence="3" id="KW-0274">FAD</keyword>
<dbReference type="InParanoid" id="A0A078AGQ1"/>
<accession>A0A078AGQ1</accession>
<dbReference type="Proteomes" id="UP000039865">
    <property type="component" value="Unassembled WGS sequence"/>
</dbReference>
<dbReference type="PANTHER" id="PTHR46028">
    <property type="entry name" value="KYNURENINE 3-MONOOXYGENASE"/>
    <property type="match status" value="1"/>
</dbReference>
<dbReference type="InterPro" id="IPR036188">
    <property type="entry name" value="FAD/NAD-bd_sf"/>
</dbReference>
<evidence type="ECO:0000256" key="4">
    <source>
        <dbReference type="ARBA" id="ARBA00022857"/>
    </source>
</evidence>
<feature type="domain" description="FAD-binding" evidence="7">
    <location>
        <begin position="8"/>
        <end position="343"/>
    </location>
</feature>
<dbReference type="PANTHER" id="PTHR46028:SF2">
    <property type="entry name" value="KYNURENINE 3-MONOOXYGENASE"/>
    <property type="match status" value="1"/>
</dbReference>
<evidence type="ECO:0000313" key="8">
    <source>
        <dbReference type="EMBL" id="CDW80712.1"/>
    </source>
</evidence>
<dbReference type="EMBL" id="CCKQ01009244">
    <property type="protein sequence ID" value="CDW80712.1"/>
    <property type="molecule type" value="Genomic_DNA"/>
</dbReference>
<evidence type="ECO:0000256" key="1">
    <source>
        <dbReference type="ARBA" id="ARBA00001974"/>
    </source>
</evidence>
<evidence type="ECO:0000256" key="5">
    <source>
        <dbReference type="ARBA" id="ARBA00023002"/>
    </source>
</evidence>
<keyword evidence="9" id="KW-1185">Reference proteome</keyword>
<gene>
    <name evidence="8" type="primary">Contig15361.g16373</name>
    <name evidence="8" type="ORF">STYLEM_9716</name>
</gene>
<dbReference type="GO" id="GO:0070189">
    <property type="term" value="P:kynurenine metabolic process"/>
    <property type="evidence" value="ECO:0007669"/>
    <property type="project" value="TreeGrafter"/>
</dbReference>
<evidence type="ECO:0000256" key="2">
    <source>
        <dbReference type="ARBA" id="ARBA00022630"/>
    </source>
</evidence>
<reference evidence="8 9" key="1">
    <citation type="submission" date="2014-06" db="EMBL/GenBank/DDBJ databases">
        <authorList>
            <person name="Swart Estienne"/>
        </authorList>
    </citation>
    <scope>NUCLEOTIDE SEQUENCE [LARGE SCALE GENOMIC DNA]</scope>
    <source>
        <strain evidence="8 9">130c</strain>
    </source>
</reference>
<keyword evidence="2" id="KW-0285">Flavoprotein</keyword>
<evidence type="ECO:0000259" key="7">
    <source>
        <dbReference type="Pfam" id="PF01494"/>
    </source>
</evidence>
<dbReference type="SUPFAM" id="SSF51905">
    <property type="entry name" value="FAD/NAD(P)-binding domain"/>
    <property type="match status" value="1"/>
</dbReference>
<comment type="cofactor">
    <cofactor evidence="1">
        <name>FAD</name>
        <dbReference type="ChEBI" id="CHEBI:57692"/>
    </cofactor>
</comment>
<evidence type="ECO:0000313" key="9">
    <source>
        <dbReference type="Proteomes" id="UP000039865"/>
    </source>
</evidence>